<dbReference type="InterPro" id="IPR016181">
    <property type="entry name" value="Acyl_CoA_acyltransferase"/>
</dbReference>
<proteinExistence type="predicted"/>
<dbReference type="AlphaFoldDB" id="A0A0L7LKJ2"/>
<dbReference type="InterPro" id="IPR000182">
    <property type="entry name" value="GNAT_dom"/>
</dbReference>
<gene>
    <name evidence="2" type="ORF">OBRU01_06366</name>
</gene>
<evidence type="ECO:0000313" key="3">
    <source>
        <dbReference type="Proteomes" id="UP000037510"/>
    </source>
</evidence>
<dbReference type="SUPFAM" id="SSF55729">
    <property type="entry name" value="Acyl-CoA N-acyltransferases (Nat)"/>
    <property type="match status" value="1"/>
</dbReference>
<sequence>MSIGCYEEKDGQKTLVALNVCIVGHEGDDHELETLLHAMGLVVKREYRGRQLGQKLLAAREPLCLSQGIKGTATVFTGIGSQKPATKCGFHAIADFSIAEMAEAGLPYPKDDERRVKYMVKKYV</sequence>
<keyword evidence="3" id="KW-1185">Reference proteome</keyword>
<evidence type="ECO:0000313" key="2">
    <source>
        <dbReference type="EMBL" id="KOB76073.1"/>
    </source>
</evidence>
<dbReference type="Pfam" id="PF00583">
    <property type="entry name" value="Acetyltransf_1"/>
    <property type="match status" value="1"/>
</dbReference>
<dbReference type="Proteomes" id="UP000037510">
    <property type="component" value="Unassembled WGS sequence"/>
</dbReference>
<name>A0A0L7LKJ2_OPEBR</name>
<accession>A0A0L7LKJ2</accession>
<organism evidence="2 3">
    <name type="scientific">Operophtera brumata</name>
    <name type="common">Winter moth</name>
    <name type="synonym">Phalaena brumata</name>
    <dbReference type="NCBI Taxonomy" id="104452"/>
    <lineage>
        <taxon>Eukaryota</taxon>
        <taxon>Metazoa</taxon>
        <taxon>Ecdysozoa</taxon>
        <taxon>Arthropoda</taxon>
        <taxon>Hexapoda</taxon>
        <taxon>Insecta</taxon>
        <taxon>Pterygota</taxon>
        <taxon>Neoptera</taxon>
        <taxon>Endopterygota</taxon>
        <taxon>Lepidoptera</taxon>
        <taxon>Glossata</taxon>
        <taxon>Ditrysia</taxon>
        <taxon>Geometroidea</taxon>
        <taxon>Geometridae</taxon>
        <taxon>Larentiinae</taxon>
        <taxon>Operophtera</taxon>
    </lineage>
</organism>
<feature type="domain" description="N-acetyltransferase" evidence="1">
    <location>
        <begin position="33"/>
        <end position="90"/>
    </location>
</feature>
<dbReference type="Gene3D" id="3.40.630.30">
    <property type="match status" value="1"/>
</dbReference>
<dbReference type="EMBL" id="JTDY01000731">
    <property type="protein sequence ID" value="KOB76073.1"/>
    <property type="molecule type" value="Genomic_DNA"/>
</dbReference>
<protein>
    <recommendedName>
        <fullName evidence="1">N-acetyltransferase domain-containing protein</fullName>
    </recommendedName>
</protein>
<dbReference type="GO" id="GO:0016747">
    <property type="term" value="F:acyltransferase activity, transferring groups other than amino-acyl groups"/>
    <property type="evidence" value="ECO:0007669"/>
    <property type="project" value="InterPro"/>
</dbReference>
<reference evidence="2 3" key="1">
    <citation type="journal article" date="2015" name="Genome Biol. Evol.">
        <title>The genome of winter moth (Operophtera brumata) provides a genomic perspective on sexual dimorphism and phenology.</title>
        <authorList>
            <person name="Derks M.F."/>
            <person name="Smit S."/>
            <person name="Salis L."/>
            <person name="Schijlen E."/>
            <person name="Bossers A."/>
            <person name="Mateman C."/>
            <person name="Pijl A.S."/>
            <person name="de Ridder D."/>
            <person name="Groenen M.A."/>
            <person name="Visser M.E."/>
            <person name="Megens H.J."/>
        </authorList>
    </citation>
    <scope>NUCLEOTIDE SEQUENCE [LARGE SCALE GENOMIC DNA]</scope>
    <source>
        <strain evidence="2">WM2013NL</strain>
        <tissue evidence="2">Head and thorax</tissue>
    </source>
</reference>
<dbReference type="STRING" id="104452.A0A0L7LKJ2"/>
<evidence type="ECO:0000259" key="1">
    <source>
        <dbReference type="Pfam" id="PF00583"/>
    </source>
</evidence>
<comment type="caution">
    <text evidence="2">The sequence shown here is derived from an EMBL/GenBank/DDBJ whole genome shotgun (WGS) entry which is preliminary data.</text>
</comment>